<sequence length="56" mass="6200">QALLKQKGAQPNLVALRTHNNDNWGESSMADTSPQDSFRFWVASAHVVGCSLLLCW</sequence>
<dbReference type="EnsemblPlants" id="AET7Gv20961400.17">
    <property type="protein sequence ID" value="AET7Gv20961400.17"/>
    <property type="gene ID" value="AET7Gv20961400"/>
</dbReference>
<keyword evidence="2" id="KW-1185">Reference proteome</keyword>
<evidence type="ECO:0000313" key="2">
    <source>
        <dbReference type="Proteomes" id="UP000015105"/>
    </source>
</evidence>
<accession>A0A453SJA4</accession>
<reference evidence="2" key="1">
    <citation type="journal article" date="2014" name="Science">
        <title>Ancient hybridizations among the ancestral genomes of bread wheat.</title>
        <authorList>
            <consortium name="International Wheat Genome Sequencing Consortium,"/>
            <person name="Marcussen T."/>
            <person name="Sandve S.R."/>
            <person name="Heier L."/>
            <person name="Spannagl M."/>
            <person name="Pfeifer M."/>
            <person name="Jakobsen K.S."/>
            <person name="Wulff B.B."/>
            <person name="Steuernagel B."/>
            <person name="Mayer K.F."/>
            <person name="Olsen O.A."/>
        </authorList>
    </citation>
    <scope>NUCLEOTIDE SEQUENCE [LARGE SCALE GENOMIC DNA]</scope>
    <source>
        <strain evidence="2">cv. AL8/78</strain>
    </source>
</reference>
<protein>
    <submittedName>
        <fullName evidence="1">Uncharacterized protein</fullName>
    </submittedName>
</protein>
<proteinExistence type="predicted"/>
<reference evidence="2" key="2">
    <citation type="journal article" date="2017" name="Nat. Plants">
        <title>The Aegilops tauschii genome reveals multiple impacts of transposons.</title>
        <authorList>
            <person name="Zhao G."/>
            <person name="Zou C."/>
            <person name="Li K."/>
            <person name="Wang K."/>
            <person name="Li T."/>
            <person name="Gao L."/>
            <person name="Zhang X."/>
            <person name="Wang H."/>
            <person name="Yang Z."/>
            <person name="Liu X."/>
            <person name="Jiang W."/>
            <person name="Mao L."/>
            <person name="Kong X."/>
            <person name="Jiao Y."/>
            <person name="Jia J."/>
        </authorList>
    </citation>
    <scope>NUCLEOTIDE SEQUENCE [LARGE SCALE GENOMIC DNA]</scope>
    <source>
        <strain evidence="2">cv. AL8/78</strain>
    </source>
</reference>
<organism evidence="1 2">
    <name type="scientific">Aegilops tauschii subsp. strangulata</name>
    <name type="common">Goatgrass</name>
    <dbReference type="NCBI Taxonomy" id="200361"/>
    <lineage>
        <taxon>Eukaryota</taxon>
        <taxon>Viridiplantae</taxon>
        <taxon>Streptophyta</taxon>
        <taxon>Embryophyta</taxon>
        <taxon>Tracheophyta</taxon>
        <taxon>Spermatophyta</taxon>
        <taxon>Magnoliopsida</taxon>
        <taxon>Liliopsida</taxon>
        <taxon>Poales</taxon>
        <taxon>Poaceae</taxon>
        <taxon>BOP clade</taxon>
        <taxon>Pooideae</taxon>
        <taxon>Triticodae</taxon>
        <taxon>Triticeae</taxon>
        <taxon>Triticinae</taxon>
        <taxon>Aegilops</taxon>
    </lineage>
</organism>
<reference evidence="1" key="4">
    <citation type="submission" date="2019-03" db="UniProtKB">
        <authorList>
            <consortium name="EnsemblPlants"/>
        </authorList>
    </citation>
    <scope>IDENTIFICATION</scope>
</reference>
<name>A0A453SJA4_AEGTS</name>
<evidence type="ECO:0000313" key="1">
    <source>
        <dbReference type="EnsemblPlants" id="AET7Gv20961400.17"/>
    </source>
</evidence>
<reference evidence="1" key="5">
    <citation type="journal article" date="2021" name="G3 (Bethesda)">
        <title>Aegilops tauschii genome assembly Aet v5.0 features greater sequence contiguity and improved annotation.</title>
        <authorList>
            <person name="Wang L."/>
            <person name="Zhu T."/>
            <person name="Rodriguez J.C."/>
            <person name="Deal K.R."/>
            <person name="Dubcovsky J."/>
            <person name="McGuire P.E."/>
            <person name="Lux T."/>
            <person name="Spannagl M."/>
            <person name="Mayer K.F.X."/>
            <person name="Baldrich P."/>
            <person name="Meyers B.C."/>
            <person name="Huo N."/>
            <person name="Gu Y.Q."/>
            <person name="Zhou H."/>
            <person name="Devos K.M."/>
            <person name="Bennetzen J.L."/>
            <person name="Unver T."/>
            <person name="Budak H."/>
            <person name="Gulick P.J."/>
            <person name="Galiba G."/>
            <person name="Kalapos B."/>
            <person name="Nelson D.R."/>
            <person name="Li P."/>
            <person name="You F.M."/>
            <person name="Luo M.C."/>
            <person name="Dvorak J."/>
        </authorList>
    </citation>
    <scope>NUCLEOTIDE SEQUENCE [LARGE SCALE GENOMIC DNA]</scope>
    <source>
        <strain evidence="1">cv. AL8/78</strain>
    </source>
</reference>
<dbReference type="AlphaFoldDB" id="A0A453SJA4"/>
<dbReference type="Gramene" id="AET7Gv20961400.17">
    <property type="protein sequence ID" value="AET7Gv20961400.17"/>
    <property type="gene ID" value="AET7Gv20961400"/>
</dbReference>
<reference evidence="1" key="3">
    <citation type="journal article" date="2017" name="Nature">
        <title>Genome sequence of the progenitor of the wheat D genome Aegilops tauschii.</title>
        <authorList>
            <person name="Luo M.C."/>
            <person name="Gu Y.Q."/>
            <person name="Puiu D."/>
            <person name="Wang H."/>
            <person name="Twardziok S.O."/>
            <person name="Deal K.R."/>
            <person name="Huo N."/>
            <person name="Zhu T."/>
            <person name="Wang L."/>
            <person name="Wang Y."/>
            <person name="McGuire P.E."/>
            <person name="Liu S."/>
            <person name="Long H."/>
            <person name="Ramasamy R.K."/>
            <person name="Rodriguez J.C."/>
            <person name="Van S.L."/>
            <person name="Yuan L."/>
            <person name="Wang Z."/>
            <person name="Xia Z."/>
            <person name="Xiao L."/>
            <person name="Anderson O.D."/>
            <person name="Ouyang S."/>
            <person name="Liang Y."/>
            <person name="Zimin A.V."/>
            <person name="Pertea G."/>
            <person name="Qi P."/>
            <person name="Bennetzen J.L."/>
            <person name="Dai X."/>
            <person name="Dawson M.W."/>
            <person name="Muller H.G."/>
            <person name="Kugler K."/>
            <person name="Rivarola-Duarte L."/>
            <person name="Spannagl M."/>
            <person name="Mayer K.F.X."/>
            <person name="Lu F.H."/>
            <person name="Bevan M.W."/>
            <person name="Leroy P."/>
            <person name="Li P."/>
            <person name="You F.M."/>
            <person name="Sun Q."/>
            <person name="Liu Z."/>
            <person name="Lyons E."/>
            <person name="Wicker T."/>
            <person name="Salzberg S.L."/>
            <person name="Devos K.M."/>
            <person name="Dvorak J."/>
        </authorList>
    </citation>
    <scope>NUCLEOTIDE SEQUENCE [LARGE SCALE GENOMIC DNA]</scope>
    <source>
        <strain evidence="1">cv. AL8/78</strain>
    </source>
</reference>
<dbReference type="Proteomes" id="UP000015105">
    <property type="component" value="Chromosome 7D"/>
</dbReference>